<keyword evidence="9 10" id="KW-0472">Membrane</keyword>
<comment type="subcellular location">
    <subcellularLocation>
        <location evidence="1">Endosome membrane</location>
        <topology evidence="1">Multi-pass membrane protein</topology>
    </subcellularLocation>
    <subcellularLocation>
        <location evidence="2">Golgi apparatus membrane</location>
        <topology evidence="2">Multi-pass membrane protein</topology>
    </subcellularLocation>
</comment>
<dbReference type="PANTHER" id="PTHR10766">
    <property type="entry name" value="TRANSMEMBRANE 9 SUPERFAMILY PROTEIN"/>
    <property type="match status" value="1"/>
</dbReference>
<dbReference type="OrthoDB" id="1666796at2759"/>
<dbReference type="AlphaFoldDB" id="A0A2P5EDZ1"/>
<evidence type="ECO:0000313" key="12">
    <source>
        <dbReference type="Proteomes" id="UP000237000"/>
    </source>
</evidence>
<evidence type="ECO:0000256" key="10">
    <source>
        <dbReference type="RuleBase" id="RU363079"/>
    </source>
</evidence>
<comment type="caution">
    <text evidence="11">The sequence shown here is derived from an EMBL/GenBank/DDBJ whole genome shotgun (WGS) entry which is preliminary data.</text>
</comment>
<evidence type="ECO:0000256" key="4">
    <source>
        <dbReference type="ARBA" id="ARBA00022692"/>
    </source>
</evidence>
<feature type="transmembrane region" description="Helical" evidence="10">
    <location>
        <begin position="242"/>
        <end position="267"/>
    </location>
</feature>
<evidence type="ECO:0000256" key="9">
    <source>
        <dbReference type="ARBA" id="ARBA00023136"/>
    </source>
</evidence>
<feature type="transmembrane region" description="Helical" evidence="10">
    <location>
        <begin position="377"/>
        <end position="396"/>
    </location>
</feature>
<keyword evidence="7 10" id="KW-1133">Transmembrane helix</keyword>
<feature type="transmembrane region" description="Helical" evidence="10">
    <location>
        <begin position="417"/>
        <end position="439"/>
    </location>
</feature>
<feature type="chain" id="PRO_5015020771" description="Transmembrane 9 superfamily member" evidence="10">
    <location>
        <begin position="24"/>
        <end position="487"/>
    </location>
</feature>
<keyword evidence="5 10" id="KW-0732">Signal</keyword>
<dbReference type="InParanoid" id="A0A2P5EDZ1"/>
<evidence type="ECO:0000256" key="1">
    <source>
        <dbReference type="ARBA" id="ARBA00004337"/>
    </source>
</evidence>
<feature type="transmembrane region" description="Helical" evidence="10">
    <location>
        <begin position="451"/>
        <end position="477"/>
    </location>
</feature>
<dbReference type="Proteomes" id="UP000237000">
    <property type="component" value="Unassembled WGS sequence"/>
</dbReference>
<accession>A0A2P5EDZ1</accession>
<gene>
    <name evidence="11" type="ORF">TorRG33x02_204210</name>
</gene>
<evidence type="ECO:0000256" key="8">
    <source>
        <dbReference type="ARBA" id="ARBA00023034"/>
    </source>
</evidence>
<keyword evidence="6" id="KW-0967">Endosome</keyword>
<dbReference type="GO" id="GO:0072657">
    <property type="term" value="P:protein localization to membrane"/>
    <property type="evidence" value="ECO:0007669"/>
    <property type="project" value="TreeGrafter"/>
</dbReference>
<comment type="similarity">
    <text evidence="3 10">Belongs to the nonaspanin (TM9SF) (TC 9.A.2) family.</text>
</comment>
<feature type="transmembrane region" description="Helical" evidence="10">
    <location>
        <begin position="348"/>
        <end position="371"/>
    </location>
</feature>
<name>A0A2P5EDZ1_TREOI</name>
<feature type="transmembrane region" description="Helical" evidence="10">
    <location>
        <begin position="279"/>
        <end position="303"/>
    </location>
</feature>
<keyword evidence="8" id="KW-0333">Golgi apparatus</keyword>
<dbReference type="Pfam" id="PF02990">
    <property type="entry name" value="EMP70"/>
    <property type="match status" value="2"/>
</dbReference>
<reference evidence="12" key="1">
    <citation type="submission" date="2016-06" db="EMBL/GenBank/DDBJ databases">
        <title>Parallel loss of symbiosis genes in relatives of nitrogen-fixing non-legume Parasponia.</title>
        <authorList>
            <person name="Van Velzen R."/>
            <person name="Holmer R."/>
            <person name="Bu F."/>
            <person name="Rutten L."/>
            <person name="Van Zeijl A."/>
            <person name="Liu W."/>
            <person name="Santuari L."/>
            <person name="Cao Q."/>
            <person name="Sharma T."/>
            <person name="Shen D."/>
            <person name="Roswanjaya Y."/>
            <person name="Wardhani T."/>
            <person name="Kalhor M.S."/>
            <person name="Jansen J."/>
            <person name="Van den Hoogen J."/>
            <person name="Gungor B."/>
            <person name="Hartog M."/>
            <person name="Hontelez J."/>
            <person name="Verver J."/>
            <person name="Yang W.-C."/>
            <person name="Schijlen E."/>
            <person name="Repin R."/>
            <person name="Schilthuizen M."/>
            <person name="Schranz E."/>
            <person name="Heidstra R."/>
            <person name="Miyata K."/>
            <person name="Fedorova E."/>
            <person name="Kohlen W."/>
            <person name="Bisseling T."/>
            <person name="Smit S."/>
            <person name="Geurts R."/>
        </authorList>
    </citation>
    <scope>NUCLEOTIDE SEQUENCE [LARGE SCALE GENOMIC DNA]</scope>
    <source>
        <strain evidence="12">cv. RG33-2</strain>
    </source>
</reference>
<comment type="caution">
    <text evidence="10">Lacks conserved residue(s) required for the propagation of feature annotation.</text>
</comment>
<dbReference type="EMBL" id="JXTC01000173">
    <property type="protein sequence ID" value="PON83754.1"/>
    <property type="molecule type" value="Genomic_DNA"/>
</dbReference>
<dbReference type="PANTHER" id="PTHR10766:SF14">
    <property type="entry name" value="TRANSMEMBRANE 9 SUPERFAMILY MEMBER 2"/>
    <property type="match status" value="1"/>
</dbReference>
<protein>
    <recommendedName>
        <fullName evidence="10">Transmembrane 9 superfamily member</fullName>
    </recommendedName>
</protein>
<evidence type="ECO:0000256" key="2">
    <source>
        <dbReference type="ARBA" id="ARBA00004653"/>
    </source>
</evidence>
<evidence type="ECO:0000256" key="3">
    <source>
        <dbReference type="ARBA" id="ARBA00005227"/>
    </source>
</evidence>
<dbReference type="GO" id="GO:0000139">
    <property type="term" value="C:Golgi membrane"/>
    <property type="evidence" value="ECO:0007669"/>
    <property type="project" value="UniProtKB-SubCell"/>
</dbReference>
<keyword evidence="12" id="KW-1185">Reference proteome</keyword>
<proteinExistence type="inferred from homology"/>
<dbReference type="STRING" id="63057.A0A2P5EDZ1"/>
<evidence type="ECO:0000256" key="6">
    <source>
        <dbReference type="ARBA" id="ARBA00022753"/>
    </source>
</evidence>
<organism evidence="11 12">
    <name type="scientific">Trema orientale</name>
    <name type="common">Charcoal tree</name>
    <name type="synonym">Celtis orientalis</name>
    <dbReference type="NCBI Taxonomy" id="63057"/>
    <lineage>
        <taxon>Eukaryota</taxon>
        <taxon>Viridiplantae</taxon>
        <taxon>Streptophyta</taxon>
        <taxon>Embryophyta</taxon>
        <taxon>Tracheophyta</taxon>
        <taxon>Spermatophyta</taxon>
        <taxon>Magnoliopsida</taxon>
        <taxon>eudicotyledons</taxon>
        <taxon>Gunneridae</taxon>
        <taxon>Pentapetalae</taxon>
        <taxon>rosids</taxon>
        <taxon>fabids</taxon>
        <taxon>Rosales</taxon>
        <taxon>Cannabaceae</taxon>
        <taxon>Trema</taxon>
    </lineage>
</organism>
<sequence length="487" mass="56167">MEKLLEFLVIICTLTSFGSLVRSDYEDHSYKAGDPVPLYVGKVGPYQNPSETYRYFDLPFCQPDYFKDKKETLSEVLNGDHLVSAPYKLEFLVEKLYNCMLEKFDQGRSFSVPKGNQERLLPPNDRIVKIHVLPYTEDVVELTEDRETHVKFFYTVHWEEVHIPFEKRMEKHSESSFLWFSIMNSCVTLLFLIGFIVKFYIRVFKKEITEVLPDFESASTQEERGWKCIRDDVFRNPSNKSLLAAALGSGCLFPVPLLFTLCLLNFIATSYKATPALPFGIMMELVLLWTLIAFPLLVLGGIIGKSSKAEFEAISKSSKAELHAPLHIAKSPREIPPLPWYRRALPQIAVAGFLPFSLVPVELNFVISSVWGHGIYIAYKILLINFILVLIFIALMNTYLTCRQLFAEDHKWWWRSFFYGGSIGMYVFVYCIYYCYAISDWSGSLQISFFFGYMACICYGLLLMFGTVGFAASFLLVRYMYQSIKFD</sequence>
<evidence type="ECO:0000256" key="5">
    <source>
        <dbReference type="ARBA" id="ARBA00022729"/>
    </source>
</evidence>
<evidence type="ECO:0000256" key="7">
    <source>
        <dbReference type="ARBA" id="ARBA00022989"/>
    </source>
</evidence>
<dbReference type="GO" id="GO:0010008">
    <property type="term" value="C:endosome membrane"/>
    <property type="evidence" value="ECO:0007669"/>
    <property type="project" value="UniProtKB-SubCell"/>
</dbReference>
<evidence type="ECO:0000313" key="11">
    <source>
        <dbReference type="EMBL" id="PON83754.1"/>
    </source>
</evidence>
<keyword evidence="4 10" id="KW-0812">Transmembrane</keyword>
<feature type="transmembrane region" description="Helical" evidence="10">
    <location>
        <begin position="177"/>
        <end position="201"/>
    </location>
</feature>
<feature type="signal peptide" evidence="10">
    <location>
        <begin position="1"/>
        <end position="23"/>
    </location>
</feature>
<dbReference type="InterPro" id="IPR004240">
    <property type="entry name" value="EMP70"/>
</dbReference>